<dbReference type="Proteomes" id="UP001633002">
    <property type="component" value="Unassembled WGS sequence"/>
</dbReference>
<evidence type="ECO:0000313" key="4">
    <source>
        <dbReference type="Proteomes" id="UP001633002"/>
    </source>
</evidence>
<comment type="caution">
    <text evidence="3">The sequence shown here is derived from an EMBL/GenBank/DDBJ whole genome shotgun (WGS) entry which is preliminary data.</text>
</comment>
<name>A0ABD3GFT9_9MARC</name>
<dbReference type="SUPFAM" id="SSF81383">
    <property type="entry name" value="F-box domain"/>
    <property type="match status" value="1"/>
</dbReference>
<evidence type="ECO:0000313" key="3">
    <source>
        <dbReference type="EMBL" id="KAL3676940.1"/>
    </source>
</evidence>
<protein>
    <recommendedName>
        <fullName evidence="2">F-box domain-containing protein</fullName>
    </recommendedName>
</protein>
<accession>A0ABD3GFT9</accession>
<organism evidence="3 4">
    <name type="scientific">Riccia sorocarpa</name>
    <dbReference type="NCBI Taxonomy" id="122646"/>
    <lineage>
        <taxon>Eukaryota</taxon>
        <taxon>Viridiplantae</taxon>
        <taxon>Streptophyta</taxon>
        <taxon>Embryophyta</taxon>
        <taxon>Marchantiophyta</taxon>
        <taxon>Marchantiopsida</taxon>
        <taxon>Marchantiidae</taxon>
        <taxon>Marchantiales</taxon>
        <taxon>Ricciaceae</taxon>
        <taxon>Riccia</taxon>
    </lineage>
</organism>
<evidence type="ECO:0000259" key="2">
    <source>
        <dbReference type="SMART" id="SM00256"/>
    </source>
</evidence>
<dbReference type="PANTHER" id="PTHR31672:SF2">
    <property type="entry name" value="F-BOX DOMAIN-CONTAINING PROTEIN"/>
    <property type="match status" value="1"/>
</dbReference>
<proteinExistence type="predicted"/>
<dbReference type="InterPro" id="IPR050796">
    <property type="entry name" value="SCF_F-box_component"/>
</dbReference>
<sequence length="587" mass="67589">MDESEEEPEHYISAAEDGNDPEDLDDWRSSSSSTSEGGSFHDLATNTIGTETDGDLYHHHHPQSILRIDHMNTDRIYEILWRTEMFQERGSRLKLHMQLQDPNSKSDPLRIQQRQRKSEPSPQGGGMMIEMDTDLWGQLNDDLLKQVLLRLPFETQCRFRAVSRAFRSILPGNYSPFPICVYENSCPLINNLLDINQSVGFVRRILGAFGLKSRRQQQLERPPSAALDRYPRVDQAEEYSQINRTAKGFVRRLSTDDYRKVSLKKSSQLDLSFAPKWIFANRFRSSRDGLLYTFSVEKPSNSTEFEGPSSSEQPSRYHHRGLLYILNPFTRTWRTLPLSRFHLMLDQRRVWRVWQDCCEVAVDSSSPSHFVVYMIISTEDETSEGSSPSEADLEEKWFICRYPSLNSSESNEWSIVPGDFELPFRQESLCFLHQEQLLCSWWKGKLSSYDLRTGKLLSVTTPGVPSGDGVEEVEMVQIMEYKGRIFGALSCVLRSSTEEGELSSAIGICRLGDDMSWERINIMPKWAMDPRKMLEFKNVKDSAMDQEWIFLDFMVKGPRIWSFSSPSASTSTSKFTTLGRQFISPVL</sequence>
<feature type="domain" description="F-box" evidence="2">
    <location>
        <begin position="139"/>
        <end position="179"/>
    </location>
</feature>
<feature type="region of interest" description="Disordered" evidence="1">
    <location>
        <begin position="1"/>
        <end position="47"/>
    </location>
</feature>
<feature type="region of interest" description="Disordered" evidence="1">
    <location>
        <begin position="97"/>
        <end position="126"/>
    </location>
</feature>
<dbReference type="InterPro" id="IPR001810">
    <property type="entry name" value="F-box_dom"/>
</dbReference>
<dbReference type="SMART" id="SM00256">
    <property type="entry name" value="FBOX"/>
    <property type="match status" value="1"/>
</dbReference>
<reference evidence="3 4" key="1">
    <citation type="submission" date="2024-09" db="EMBL/GenBank/DDBJ databases">
        <title>Chromosome-scale assembly of Riccia sorocarpa.</title>
        <authorList>
            <person name="Paukszto L."/>
        </authorList>
    </citation>
    <scope>NUCLEOTIDE SEQUENCE [LARGE SCALE GENOMIC DNA]</scope>
    <source>
        <strain evidence="3">LP-2024</strain>
        <tissue evidence="3">Aerial parts of the thallus</tissue>
    </source>
</reference>
<gene>
    <name evidence="3" type="ORF">R1sor_026888</name>
</gene>
<feature type="compositionally biased region" description="Low complexity" evidence="1">
    <location>
        <begin position="29"/>
        <end position="38"/>
    </location>
</feature>
<keyword evidence="4" id="KW-1185">Reference proteome</keyword>
<dbReference type="Pfam" id="PF00646">
    <property type="entry name" value="F-box"/>
    <property type="match status" value="1"/>
</dbReference>
<dbReference type="AlphaFoldDB" id="A0ABD3GFT9"/>
<dbReference type="EMBL" id="JBJQOH010000008">
    <property type="protein sequence ID" value="KAL3676940.1"/>
    <property type="molecule type" value="Genomic_DNA"/>
</dbReference>
<dbReference type="PANTHER" id="PTHR31672">
    <property type="entry name" value="BNACNNG10540D PROTEIN"/>
    <property type="match status" value="1"/>
</dbReference>
<dbReference type="InterPro" id="IPR036047">
    <property type="entry name" value="F-box-like_dom_sf"/>
</dbReference>
<evidence type="ECO:0000256" key="1">
    <source>
        <dbReference type="SAM" id="MobiDB-lite"/>
    </source>
</evidence>